<organism evidence="2 3">
    <name type="scientific">Neonectria magnoliae</name>
    <dbReference type="NCBI Taxonomy" id="2732573"/>
    <lineage>
        <taxon>Eukaryota</taxon>
        <taxon>Fungi</taxon>
        <taxon>Dikarya</taxon>
        <taxon>Ascomycota</taxon>
        <taxon>Pezizomycotina</taxon>
        <taxon>Sordariomycetes</taxon>
        <taxon>Hypocreomycetidae</taxon>
        <taxon>Hypocreales</taxon>
        <taxon>Nectriaceae</taxon>
        <taxon>Neonectria</taxon>
    </lineage>
</organism>
<name>A0ABR1HCY5_9HYPO</name>
<reference evidence="2 3" key="1">
    <citation type="journal article" date="2025" name="Microbiol. Resour. Announc.">
        <title>Draft genome sequences for Neonectria magnoliae and Neonectria punicea, canker pathogens of Liriodendron tulipifera and Acer saccharum in West Virginia.</title>
        <authorList>
            <person name="Petronek H.M."/>
            <person name="Kasson M.T."/>
            <person name="Metheny A.M."/>
            <person name="Stauder C.M."/>
            <person name="Lovett B."/>
            <person name="Lynch S.C."/>
            <person name="Garnas J.R."/>
            <person name="Kasson L.R."/>
            <person name="Stajich J.E."/>
        </authorList>
    </citation>
    <scope>NUCLEOTIDE SEQUENCE [LARGE SCALE GENOMIC DNA]</scope>
    <source>
        <strain evidence="2 3">NRRL 64651</strain>
    </source>
</reference>
<feature type="compositionally biased region" description="Polar residues" evidence="1">
    <location>
        <begin position="112"/>
        <end position="134"/>
    </location>
</feature>
<feature type="region of interest" description="Disordered" evidence="1">
    <location>
        <begin position="50"/>
        <end position="146"/>
    </location>
</feature>
<proteinExistence type="predicted"/>
<feature type="compositionally biased region" description="Polar residues" evidence="1">
    <location>
        <begin position="1"/>
        <end position="15"/>
    </location>
</feature>
<feature type="region of interest" description="Disordered" evidence="1">
    <location>
        <begin position="1"/>
        <end position="37"/>
    </location>
</feature>
<sequence length="146" mass="15959">MASNQSHSDCDPSTNGDEKNRHSMSSSRAGKAGKHRWLNQVKDWLSVSEPSAQAMKSQKKMTFKKHGIDPKDPQAAAKMHLPIGKLPEGVITSTRGPSPEKALKQAHHQQKRPSFSTFSQGSNSMSSSICSVPSTKEHNPVAPWET</sequence>
<evidence type="ECO:0000313" key="2">
    <source>
        <dbReference type="EMBL" id="KAK7419018.1"/>
    </source>
</evidence>
<protein>
    <submittedName>
        <fullName evidence="2">Uncharacterized protein</fullName>
    </submittedName>
</protein>
<evidence type="ECO:0000313" key="3">
    <source>
        <dbReference type="Proteomes" id="UP001498421"/>
    </source>
</evidence>
<comment type="caution">
    <text evidence="2">The sequence shown here is derived from an EMBL/GenBank/DDBJ whole genome shotgun (WGS) entry which is preliminary data.</text>
</comment>
<gene>
    <name evidence="2" type="ORF">QQZ08_011037</name>
</gene>
<dbReference type="EMBL" id="JAZAVK010000157">
    <property type="protein sequence ID" value="KAK7419018.1"/>
    <property type="molecule type" value="Genomic_DNA"/>
</dbReference>
<dbReference type="Proteomes" id="UP001498421">
    <property type="component" value="Unassembled WGS sequence"/>
</dbReference>
<keyword evidence="3" id="KW-1185">Reference proteome</keyword>
<accession>A0ABR1HCY5</accession>
<evidence type="ECO:0000256" key="1">
    <source>
        <dbReference type="SAM" id="MobiDB-lite"/>
    </source>
</evidence>